<dbReference type="EMBL" id="JAAOMP010000010">
    <property type="protein sequence ID" value="MBU2758648.1"/>
    <property type="molecule type" value="Genomic_DNA"/>
</dbReference>
<evidence type="ECO:0000313" key="1">
    <source>
        <dbReference type="EMBL" id="MBU2758648.1"/>
    </source>
</evidence>
<sequence length="229" mass="26708">MPTFFQNKDSLPPELLNRWDHAVSEYDRVLHEICGKSETKKLFFYNATREKSALFWRLLNGKEPLPMPPPTSFAYPWYEIVENPGPHPVSDVWFRSYGRLLDTRLAELRGTDREDHLFIQQCGWTVLSRNAAAQEMWDVMQDGHFTLDDQNRLMAAGPEWIVQYGKWPAYRLFVQRYRWYTLLKSIVPVLSLVNSSSWSGTRTVVIGEHGENAEMESDGWFLERASCAN</sequence>
<proteinExistence type="predicted"/>
<name>A0ABS5ZTW4_9PROT</name>
<dbReference type="Proteomes" id="UP000755654">
    <property type="component" value="Unassembled WGS sequence"/>
</dbReference>
<accession>A0ABS5ZTW4</accession>
<dbReference type="RefSeq" id="WP_215882454.1">
    <property type="nucleotide sequence ID" value="NZ_JAAOMP010000010.1"/>
</dbReference>
<keyword evidence="2" id="KW-1185">Reference proteome</keyword>
<evidence type="ECO:0000313" key="2">
    <source>
        <dbReference type="Proteomes" id="UP000755654"/>
    </source>
</evidence>
<protein>
    <submittedName>
        <fullName evidence="1">Uncharacterized protein</fullName>
    </submittedName>
</protein>
<organism evidence="1 2">
    <name type="scientific">Acidithiobacillus sulfurivorans</name>
    <dbReference type="NCBI Taxonomy" id="1958756"/>
    <lineage>
        <taxon>Bacteria</taxon>
        <taxon>Pseudomonadati</taxon>
        <taxon>Pseudomonadota</taxon>
        <taxon>Acidithiobacillia</taxon>
        <taxon>Acidithiobacillales</taxon>
        <taxon>Acidithiobacillaceae</taxon>
        <taxon>Acidithiobacillus</taxon>
    </lineage>
</organism>
<reference evidence="1 2" key="1">
    <citation type="journal article" date="2021" name="ISME J.">
        <title>Genomic evolution of the class Acidithiobacillia: deep-branching Proteobacteria living in extreme acidic conditions.</title>
        <authorList>
            <person name="Moya-Beltran A."/>
            <person name="Beard S."/>
            <person name="Rojas-Villalobos C."/>
            <person name="Issotta F."/>
            <person name="Gallardo Y."/>
            <person name="Ulloa R."/>
            <person name="Giaveno A."/>
            <person name="Degli Esposti M."/>
            <person name="Johnson D.B."/>
            <person name="Quatrini R."/>
        </authorList>
    </citation>
    <scope>NUCLEOTIDE SEQUENCE [LARGE SCALE GENOMIC DNA]</scope>
    <source>
        <strain evidence="1 2">RW2</strain>
    </source>
</reference>
<comment type="caution">
    <text evidence="1">The sequence shown here is derived from an EMBL/GenBank/DDBJ whole genome shotgun (WGS) entry which is preliminary data.</text>
</comment>
<gene>
    <name evidence="1" type="ORF">HAP95_00200</name>
</gene>